<sequence>MPGLVPNSFGTEEDWYGRNSDFVKNILLLEHFVTTTAPQLHKANYVGHRLPPVLVAAVDAYLFAPRPSIMAKHGYRHVIDCIVRAVTDPTLNGHTVLCMRVKVIQSILHLALATNRVDAAFFEKCVKLWDLKLLPALRTLRTRHCPNFSKVTPFVNACVPPPRAHDTRLTQLLALQLV</sequence>
<dbReference type="EMBL" id="JH767137">
    <property type="protein sequence ID" value="EQC39911.1"/>
    <property type="molecule type" value="Genomic_DNA"/>
</dbReference>
<reference evidence="1 2" key="1">
    <citation type="submission" date="2012-04" db="EMBL/GenBank/DDBJ databases">
        <title>The Genome Sequence of Saprolegnia declina VS20.</title>
        <authorList>
            <consortium name="The Broad Institute Genome Sequencing Platform"/>
            <person name="Russ C."/>
            <person name="Nusbaum C."/>
            <person name="Tyler B."/>
            <person name="van West P."/>
            <person name="Dieguez-Uribeondo J."/>
            <person name="de Bruijn I."/>
            <person name="Tripathy S."/>
            <person name="Jiang R."/>
            <person name="Young S.K."/>
            <person name="Zeng Q."/>
            <person name="Gargeya S."/>
            <person name="Fitzgerald M."/>
            <person name="Haas B."/>
            <person name="Abouelleil A."/>
            <person name="Alvarado L."/>
            <person name="Arachchi H.M."/>
            <person name="Berlin A."/>
            <person name="Chapman S.B."/>
            <person name="Goldberg J."/>
            <person name="Griggs A."/>
            <person name="Gujja S."/>
            <person name="Hansen M."/>
            <person name="Howarth C."/>
            <person name="Imamovic A."/>
            <person name="Larimer J."/>
            <person name="McCowen C."/>
            <person name="Montmayeur A."/>
            <person name="Murphy C."/>
            <person name="Neiman D."/>
            <person name="Pearson M."/>
            <person name="Priest M."/>
            <person name="Roberts A."/>
            <person name="Saif S."/>
            <person name="Shea T."/>
            <person name="Sisk P."/>
            <person name="Sykes S."/>
            <person name="Wortman J."/>
            <person name="Nusbaum C."/>
            <person name="Birren B."/>
        </authorList>
    </citation>
    <scope>NUCLEOTIDE SEQUENCE [LARGE SCALE GENOMIC DNA]</scope>
    <source>
        <strain evidence="1 2">VS20</strain>
    </source>
</reference>
<gene>
    <name evidence="1" type="ORF">SDRG_02567</name>
</gene>
<evidence type="ECO:0000313" key="2">
    <source>
        <dbReference type="Proteomes" id="UP000030762"/>
    </source>
</evidence>
<dbReference type="RefSeq" id="XP_008606385.1">
    <property type="nucleotide sequence ID" value="XM_008608163.1"/>
</dbReference>
<dbReference type="Proteomes" id="UP000030762">
    <property type="component" value="Unassembled WGS sequence"/>
</dbReference>
<dbReference type="AlphaFoldDB" id="T0QYZ0"/>
<proteinExistence type="predicted"/>
<name>T0QYZ0_SAPDV</name>
<organism evidence="1 2">
    <name type="scientific">Saprolegnia diclina (strain VS20)</name>
    <dbReference type="NCBI Taxonomy" id="1156394"/>
    <lineage>
        <taxon>Eukaryota</taxon>
        <taxon>Sar</taxon>
        <taxon>Stramenopiles</taxon>
        <taxon>Oomycota</taxon>
        <taxon>Saprolegniomycetes</taxon>
        <taxon>Saprolegniales</taxon>
        <taxon>Saprolegniaceae</taxon>
        <taxon>Saprolegnia</taxon>
    </lineage>
</organism>
<accession>T0QYZ0</accession>
<keyword evidence="2" id="KW-1185">Reference proteome</keyword>
<dbReference type="InParanoid" id="T0QYZ0"/>
<evidence type="ECO:0000313" key="1">
    <source>
        <dbReference type="EMBL" id="EQC39911.1"/>
    </source>
</evidence>
<dbReference type="GeneID" id="19943294"/>
<protein>
    <submittedName>
        <fullName evidence="1">Uncharacterized protein</fullName>
    </submittedName>
</protein>
<dbReference type="VEuPathDB" id="FungiDB:SDRG_02567"/>